<dbReference type="AlphaFoldDB" id="A0A8S2R0F5"/>
<evidence type="ECO:0000313" key="3">
    <source>
        <dbReference type="EMBL" id="CAF4134003.1"/>
    </source>
</evidence>
<dbReference type="InterPro" id="IPR041588">
    <property type="entry name" value="Integrase_H2C2"/>
</dbReference>
<dbReference type="InterPro" id="IPR050951">
    <property type="entry name" value="Retrovirus_Pol_polyprotein"/>
</dbReference>
<dbReference type="GO" id="GO:0015074">
    <property type="term" value="P:DNA integration"/>
    <property type="evidence" value="ECO:0007669"/>
    <property type="project" value="InterPro"/>
</dbReference>
<feature type="region of interest" description="Disordered" evidence="1">
    <location>
        <begin position="381"/>
        <end position="419"/>
    </location>
</feature>
<dbReference type="PANTHER" id="PTHR37984">
    <property type="entry name" value="PROTEIN CBG26694"/>
    <property type="match status" value="1"/>
</dbReference>
<proteinExistence type="predicted"/>
<dbReference type="EMBL" id="CAJOBI010009267">
    <property type="protein sequence ID" value="CAF4134003.1"/>
    <property type="molecule type" value="Genomic_DNA"/>
</dbReference>
<evidence type="ECO:0000313" key="4">
    <source>
        <dbReference type="Proteomes" id="UP000676336"/>
    </source>
</evidence>
<accession>A0A8S2R0F5</accession>
<dbReference type="SUPFAM" id="SSF53098">
    <property type="entry name" value="Ribonuclease H-like"/>
    <property type="match status" value="1"/>
</dbReference>
<organism evidence="3 4">
    <name type="scientific">Rotaria magnacalcarata</name>
    <dbReference type="NCBI Taxonomy" id="392030"/>
    <lineage>
        <taxon>Eukaryota</taxon>
        <taxon>Metazoa</taxon>
        <taxon>Spiralia</taxon>
        <taxon>Gnathifera</taxon>
        <taxon>Rotifera</taxon>
        <taxon>Eurotatoria</taxon>
        <taxon>Bdelloidea</taxon>
        <taxon>Philodinida</taxon>
        <taxon>Philodinidae</taxon>
        <taxon>Rotaria</taxon>
    </lineage>
</organism>
<evidence type="ECO:0000259" key="2">
    <source>
        <dbReference type="PROSITE" id="PS50994"/>
    </source>
</evidence>
<name>A0A8S2R0F5_9BILA</name>
<feature type="compositionally biased region" description="Low complexity" evidence="1">
    <location>
        <begin position="385"/>
        <end position="398"/>
    </location>
</feature>
<dbReference type="InterPro" id="IPR001584">
    <property type="entry name" value="Integrase_cat-core"/>
</dbReference>
<dbReference type="Pfam" id="PF17921">
    <property type="entry name" value="Integrase_H2C2"/>
    <property type="match status" value="1"/>
</dbReference>
<dbReference type="Pfam" id="PF00665">
    <property type="entry name" value="rve"/>
    <property type="match status" value="1"/>
</dbReference>
<dbReference type="InterPro" id="IPR012337">
    <property type="entry name" value="RNaseH-like_sf"/>
</dbReference>
<protein>
    <recommendedName>
        <fullName evidence="2">Integrase catalytic domain-containing protein</fullName>
    </recommendedName>
</protein>
<dbReference type="Gene3D" id="1.10.340.70">
    <property type="match status" value="1"/>
</dbReference>
<dbReference type="Gene3D" id="3.30.420.10">
    <property type="entry name" value="Ribonuclease H-like superfamily/Ribonuclease H"/>
    <property type="match status" value="1"/>
</dbReference>
<sequence>MKNTLELPQEQLNSIIMDGDDVIETSVEENSLSLCMREKSMITLPFYNRIIHSLKQKKGGKQTGIDSKFYLWCKLHFKIDYSVGVEILCSSKNGNRIAVVEHYYQILQEAHLKTGHGGRDKMRHEITQHYYWIPSKIIDSFLSTCMSCQVRRPLKLHVIPTAIISLGFMTRLQMDLIDMRTRPDGEFKWILHCRDHFTKYSWAYALPSKEARYVAESLLQLFFQFGSCKILQSDNGKEFTAQIIKDLKIKWPQLVILNGRPRHPQSQGLVERGNSTLCDILGKFMQDRDTSHWVSCLLPAIYSMNTSLAQGIKHTPFEVVFGQRPRLNMTLWQSISDQGIEDEDDLPPSIRKQLEDAADTDVPEMEDNISAPLLQSTPVDQQIASTHSNTTNNLTSDNNVKKNILDETSTSNLHCKKKP</sequence>
<comment type="caution">
    <text evidence="3">The sequence shown here is derived from an EMBL/GenBank/DDBJ whole genome shotgun (WGS) entry which is preliminary data.</text>
</comment>
<dbReference type="PROSITE" id="PS50994">
    <property type="entry name" value="INTEGRASE"/>
    <property type="match status" value="1"/>
</dbReference>
<reference evidence="3" key="1">
    <citation type="submission" date="2021-02" db="EMBL/GenBank/DDBJ databases">
        <authorList>
            <person name="Nowell W R."/>
        </authorList>
    </citation>
    <scope>NUCLEOTIDE SEQUENCE</scope>
</reference>
<dbReference type="GO" id="GO:0003676">
    <property type="term" value="F:nucleic acid binding"/>
    <property type="evidence" value="ECO:0007669"/>
    <property type="project" value="InterPro"/>
</dbReference>
<gene>
    <name evidence="3" type="ORF">SMN809_LOCUS18908</name>
</gene>
<dbReference type="Proteomes" id="UP000676336">
    <property type="component" value="Unassembled WGS sequence"/>
</dbReference>
<dbReference type="InterPro" id="IPR036397">
    <property type="entry name" value="RNaseH_sf"/>
</dbReference>
<feature type="domain" description="Integrase catalytic" evidence="2">
    <location>
        <begin position="156"/>
        <end position="324"/>
    </location>
</feature>
<dbReference type="PANTHER" id="PTHR37984:SF5">
    <property type="entry name" value="PROTEIN NYNRIN-LIKE"/>
    <property type="match status" value="1"/>
</dbReference>
<evidence type="ECO:0000256" key="1">
    <source>
        <dbReference type="SAM" id="MobiDB-lite"/>
    </source>
</evidence>